<dbReference type="GO" id="GO:0030694">
    <property type="term" value="C:bacterial-type flagellum basal body, rod"/>
    <property type="evidence" value="ECO:0007669"/>
    <property type="project" value="InterPro"/>
</dbReference>
<dbReference type="GO" id="GO:0071973">
    <property type="term" value="P:bacterial-type flagellum-dependent cell motility"/>
    <property type="evidence" value="ECO:0007669"/>
    <property type="project" value="InterPro"/>
</dbReference>
<sequence length="202" mass="21961">MQSMPKGPRFFRTPAGHAVCEPLRDPPSVLSGRPLVTRRPGFLCTTRIKASIGRDEIMDKLDAALRFSQQALAMRAYRQEVISSNIANADTPGYKARDVDFNNALNQAVERGAQQQLAAESSVSLSRTSSRHIAGRGVSMAPPMGGPELLYRVPYQQSIDGNTVELDAERVNFADNAVHYQTGLTVLSSQIKTMLAAITSQG</sequence>
<keyword evidence="7" id="KW-0969">Cilium</keyword>
<organism evidence="7 8">
    <name type="scientific">Pandoraea cepalis</name>
    <dbReference type="NCBI Taxonomy" id="2508294"/>
    <lineage>
        <taxon>Bacteria</taxon>
        <taxon>Pseudomonadati</taxon>
        <taxon>Pseudomonadota</taxon>
        <taxon>Betaproteobacteria</taxon>
        <taxon>Burkholderiales</taxon>
        <taxon>Burkholderiaceae</taxon>
        <taxon>Pandoraea</taxon>
    </lineage>
</organism>
<dbReference type="NCBIfam" id="TIGR01396">
    <property type="entry name" value="FlgB"/>
    <property type="match status" value="1"/>
</dbReference>
<protein>
    <recommendedName>
        <fullName evidence="3">Flagellar basal body rod protein FlgB</fullName>
    </recommendedName>
</protein>
<proteinExistence type="inferred from homology"/>
<comment type="subcellular location">
    <subcellularLocation>
        <location evidence="1">Bacterial flagellum basal body</location>
    </subcellularLocation>
</comment>
<dbReference type="InterPro" id="IPR019776">
    <property type="entry name" value="Flagellar_basal_body_rod_CS"/>
</dbReference>
<reference evidence="7 8" key="1">
    <citation type="submission" date="2019-08" db="EMBL/GenBank/DDBJ databases">
        <authorList>
            <person name="Peeters C."/>
        </authorList>
    </citation>
    <scope>NUCLEOTIDE SEQUENCE [LARGE SCALE GENOMIC DNA]</scope>
    <source>
        <strain evidence="7 8">LMG 31107</strain>
    </source>
</reference>
<dbReference type="PANTHER" id="PTHR30435:SF12">
    <property type="entry name" value="FLAGELLAR BASAL BODY ROD PROTEIN FLGB"/>
    <property type="match status" value="1"/>
</dbReference>
<evidence type="ECO:0000313" key="8">
    <source>
        <dbReference type="Proteomes" id="UP000396788"/>
    </source>
</evidence>
<dbReference type="Pfam" id="PF00460">
    <property type="entry name" value="Flg_bb_rod"/>
    <property type="match status" value="1"/>
</dbReference>
<comment type="similarity">
    <text evidence="2">Belongs to the flagella basal body rod proteins family.</text>
</comment>
<keyword evidence="7" id="KW-0282">Flagellum</keyword>
<evidence type="ECO:0000256" key="4">
    <source>
        <dbReference type="ARBA" id="ARBA00023143"/>
    </source>
</evidence>
<dbReference type="Proteomes" id="UP000396788">
    <property type="component" value="Unassembled WGS sequence"/>
</dbReference>
<dbReference type="EMBL" id="CABPRY010000020">
    <property type="protein sequence ID" value="VVE48807.1"/>
    <property type="molecule type" value="Genomic_DNA"/>
</dbReference>
<dbReference type="AlphaFoldDB" id="A0A5E4YJT9"/>
<evidence type="ECO:0000256" key="5">
    <source>
        <dbReference type="ARBA" id="ARBA00024934"/>
    </source>
</evidence>
<dbReference type="InterPro" id="IPR006300">
    <property type="entry name" value="FlgB"/>
</dbReference>
<evidence type="ECO:0000259" key="6">
    <source>
        <dbReference type="Pfam" id="PF00460"/>
    </source>
</evidence>
<evidence type="ECO:0000256" key="1">
    <source>
        <dbReference type="ARBA" id="ARBA00004117"/>
    </source>
</evidence>
<dbReference type="InterPro" id="IPR001444">
    <property type="entry name" value="Flag_bb_rod_N"/>
</dbReference>
<dbReference type="PANTHER" id="PTHR30435">
    <property type="entry name" value="FLAGELLAR PROTEIN"/>
    <property type="match status" value="1"/>
</dbReference>
<feature type="domain" description="Flagellar basal body rod protein N-terminal" evidence="6">
    <location>
        <begin position="65"/>
        <end position="95"/>
    </location>
</feature>
<comment type="function">
    <text evidence="5">Structural component of flagellum, the bacterial motility apparatus. Part of the rod structure of flagellar basal body.</text>
</comment>
<name>A0A5E4YJT9_9BURK</name>
<evidence type="ECO:0000256" key="3">
    <source>
        <dbReference type="ARBA" id="ARBA00014376"/>
    </source>
</evidence>
<gene>
    <name evidence="7" type="ORF">PCE31107_04573</name>
</gene>
<keyword evidence="7" id="KW-0966">Cell projection</keyword>
<accession>A0A5E4YJT9</accession>
<evidence type="ECO:0000313" key="7">
    <source>
        <dbReference type="EMBL" id="VVE48807.1"/>
    </source>
</evidence>
<evidence type="ECO:0000256" key="2">
    <source>
        <dbReference type="ARBA" id="ARBA00009677"/>
    </source>
</evidence>
<keyword evidence="4" id="KW-0975">Bacterial flagellum</keyword>
<dbReference type="PROSITE" id="PS00588">
    <property type="entry name" value="FLAGELLA_BB_ROD"/>
    <property type="match status" value="1"/>
</dbReference>